<feature type="domain" description="Methyl-accepting transducer" evidence="4">
    <location>
        <begin position="278"/>
        <end position="500"/>
    </location>
</feature>
<gene>
    <name evidence="5" type="ordered locus">Rru_A1053</name>
</gene>
<proteinExistence type="inferred from homology"/>
<dbReference type="Gene3D" id="3.30.450.20">
    <property type="entry name" value="PAS domain"/>
    <property type="match status" value="2"/>
</dbReference>
<dbReference type="PROSITE" id="PS50111">
    <property type="entry name" value="CHEMOTAXIS_TRANSDUC_2"/>
    <property type="match status" value="1"/>
</dbReference>
<dbReference type="PhylomeDB" id="Q2RVJ1"/>
<dbReference type="Proteomes" id="UP000001929">
    <property type="component" value="Chromosome"/>
</dbReference>
<dbReference type="InterPro" id="IPR004089">
    <property type="entry name" value="MCPsignal_dom"/>
</dbReference>
<dbReference type="KEGG" id="rru:Rru_A1053"/>
<keyword evidence="1 3" id="KW-0807">Transducer</keyword>
<evidence type="ECO:0000313" key="6">
    <source>
        <dbReference type="Proteomes" id="UP000001929"/>
    </source>
</evidence>
<dbReference type="AlphaFoldDB" id="Q2RVJ1"/>
<dbReference type="GO" id="GO:0004888">
    <property type="term" value="F:transmembrane signaling receptor activity"/>
    <property type="evidence" value="ECO:0007669"/>
    <property type="project" value="InterPro"/>
</dbReference>
<dbReference type="PATRIC" id="fig|269796.9.peg.1109"/>
<dbReference type="GO" id="GO:0016020">
    <property type="term" value="C:membrane"/>
    <property type="evidence" value="ECO:0007669"/>
    <property type="project" value="InterPro"/>
</dbReference>
<comment type="similarity">
    <text evidence="2">Belongs to the methyl-accepting chemotaxis (MCP) protein family.</text>
</comment>
<dbReference type="SMART" id="SM00283">
    <property type="entry name" value="MA"/>
    <property type="match status" value="1"/>
</dbReference>
<evidence type="ECO:0000256" key="3">
    <source>
        <dbReference type="PROSITE-ProRule" id="PRU00284"/>
    </source>
</evidence>
<organism evidence="5 6">
    <name type="scientific">Rhodospirillum rubrum (strain ATCC 11170 / ATH 1.1.1 / DSM 467 / LMG 4362 / NCIMB 8255 / S1)</name>
    <dbReference type="NCBI Taxonomy" id="269796"/>
    <lineage>
        <taxon>Bacteria</taxon>
        <taxon>Pseudomonadati</taxon>
        <taxon>Pseudomonadota</taxon>
        <taxon>Alphaproteobacteria</taxon>
        <taxon>Rhodospirillales</taxon>
        <taxon>Rhodospirillaceae</taxon>
        <taxon>Rhodospirillum</taxon>
    </lineage>
</organism>
<dbReference type="PANTHER" id="PTHR32089:SF112">
    <property type="entry name" value="LYSOZYME-LIKE PROTEIN-RELATED"/>
    <property type="match status" value="1"/>
</dbReference>
<dbReference type="eggNOG" id="COG0840">
    <property type="taxonomic scope" value="Bacteria"/>
</dbReference>
<evidence type="ECO:0000259" key="4">
    <source>
        <dbReference type="PROSITE" id="PS50111"/>
    </source>
</evidence>
<dbReference type="PRINTS" id="PR00260">
    <property type="entry name" value="CHEMTRNSDUCR"/>
</dbReference>
<dbReference type="EnsemblBacteria" id="ABC21854">
    <property type="protein sequence ID" value="ABC21854"/>
    <property type="gene ID" value="Rru_A1053"/>
</dbReference>
<dbReference type="PANTHER" id="PTHR32089">
    <property type="entry name" value="METHYL-ACCEPTING CHEMOTAXIS PROTEIN MCPB"/>
    <property type="match status" value="1"/>
</dbReference>
<evidence type="ECO:0000313" key="5">
    <source>
        <dbReference type="EMBL" id="ABC21854.1"/>
    </source>
</evidence>
<dbReference type="SUPFAM" id="SSF58104">
    <property type="entry name" value="Methyl-accepting chemotaxis protein (MCP) signaling domain"/>
    <property type="match status" value="1"/>
</dbReference>
<dbReference type="HOGENOM" id="CLU_000445_107_26_5"/>
<sequence length="520" mass="55615">MPLALGEDPILSPPSNVAFRSNGFGGLWGLLPRALGGGESFREALDQLPVPVILARPDMVISWMNRATRRSLERIAHLLPVAPEDVVGQSIDVFHRHPAHQRALMAKPGALPHHAVIALGDEFLDLQIEALGERAAPKAYVLTWSIVTERVKAERLVSQRNHMLDQLPVNVMLADPKTMLITYANRTSLDTLAKLQHLMSFSVSDLVGRSIDIFHKNPSHQHAILSDPKRLPFHSKIRLGPETLDLRVTAIFGERGEYEAMLLCWSVSTHLVKLADDFESHIKGFADMIGSASTQLHSTAESMSGAAEEASSQAAGVSAAAEELSASVQELGCRLKASQTLLEQARAAAQTSTSEVIQLRDAAQQIDSVIDVIGEIAGQTNLLALNATIEAARAGEHGRGFAVVAGEVKDLSAQTAKATGSITGEIRNIQTSTDATVGTIDTIVTLVEEITGVFSAMQDSIAIQSEATREVARNITGVSEASSITSSAACDTMGAASELSRTAEALRGQVDNFLATVRKL</sequence>
<accession>Q2RVJ1</accession>
<protein>
    <submittedName>
        <fullName evidence="5">Chemotaxis sensory transducer</fullName>
    </submittedName>
</protein>
<dbReference type="EMBL" id="CP000230">
    <property type="protein sequence ID" value="ABC21854.1"/>
    <property type="molecule type" value="Genomic_DNA"/>
</dbReference>
<reference evidence="5 6" key="1">
    <citation type="journal article" date="2011" name="Stand. Genomic Sci.">
        <title>Complete genome sequence of Rhodospirillum rubrum type strain (S1).</title>
        <authorList>
            <person name="Munk A.C."/>
            <person name="Copeland A."/>
            <person name="Lucas S."/>
            <person name="Lapidus A."/>
            <person name="Del Rio T.G."/>
            <person name="Barry K."/>
            <person name="Detter J.C."/>
            <person name="Hammon N."/>
            <person name="Israni S."/>
            <person name="Pitluck S."/>
            <person name="Brettin T."/>
            <person name="Bruce D."/>
            <person name="Han C."/>
            <person name="Tapia R."/>
            <person name="Gilna P."/>
            <person name="Schmutz J."/>
            <person name="Larimer F."/>
            <person name="Land M."/>
            <person name="Kyrpides N.C."/>
            <person name="Mavromatis K."/>
            <person name="Richardson P."/>
            <person name="Rohde M."/>
            <person name="Goker M."/>
            <person name="Klenk H.P."/>
            <person name="Zhang Y."/>
            <person name="Roberts G.P."/>
            <person name="Reslewic S."/>
            <person name="Schwartz D.C."/>
        </authorList>
    </citation>
    <scope>NUCLEOTIDE SEQUENCE [LARGE SCALE GENOMIC DNA]</scope>
    <source>
        <strain evidence="6">ATCC 11170 / ATH 1.1.1 / DSM 467 / LMG 4362 / NCIMB 8255 / S1</strain>
    </source>
</reference>
<keyword evidence="6" id="KW-1185">Reference proteome</keyword>
<name>Q2RVJ1_RHORT</name>
<dbReference type="GO" id="GO:0007165">
    <property type="term" value="P:signal transduction"/>
    <property type="evidence" value="ECO:0007669"/>
    <property type="project" value="UniProtKB-KW"/>
</dbReference>
<dbReference type="STRING" id="269796.Rru_A1053"/>
<dbReference type="InterPro" id="IPR004090">
    <property type="entry name" value="Chemotax_Me-accpt_rcpt"/>
</dbReference>
<dbReference type="Pfam" id="PF00015">
    <property type="entry name" value="MCPsignal"/>
    <property type="match status" value="1"/>
</dbReference>
<dbReference type="Gene3D" id="1.10.287.950">
    <property type="entry name" value="Methyl-accepting chemotaxis protein"/>
    <property type="match status" value="1"/>
</dbReference>
<evidence type="ECO:0000256" key="1">
    <source>
        <dbReference type="ARBA" id="ARBA00023224"/>
    </source>
</evidence>
<evidence type="ECO:0000256" key="2">
    <source>
        <dbReference type="ARBA" id="ARBA00029447"/>
    </source>
</evidence>
<dbReference type="GO" id="GO:0006935">
    <property type="term" value="P:chemotaxis"/>
    <property type="evidence" value="ECO:0007669"/>
    <property type="project" value="InterPro"/>
</dbReference>